<proteinExistence type="predicted"/>
<comment type="caution">
    <text evidence="1">The sequence shown here is derived from an EMBL/GenBank/DDBJ whole genome shotgun (WGS) entry which is preliminary data.</text>
</comment>
<evidence type="ECO:0000313" key="3">
    <source>
        <dbReference type="Proteomes" id="UP001432322"/>
    </source>
</evidence>
<dbReference type="EMBL" id="BTSY01000003">
    <property type="protein sequence ID" value="GMT20448.1"/>
    <property type="molecule type" value="Genomic_DNA"/>
</dbReference>
<dbReference type="Proteomes" id="UP001432322">
    <property type="component" value="Unassembled WGS sequence"/>
</dbReference>
<evidence type="ECO:0000313" key="2">
    <source>
        <dbReference type="EMBL" id="GMT37043.1"/>
    </source>
</evidence>
<reference evidence="1" key="1">
    <citation type="submission" date="2023-10" db="EMBL/GenBank/DDBJ databases">
        <title>Genome assembly of Pristionchus species.</title>
        <authorList>
            <person name="Yoshida K."/>
            <person name="Sommer R.J."/>
        </authorList>
    </citation>
    <scope>NUCLEOTIDE SEQUENCE</scope>
    <source>
        <strain evidence="1">RS5133</strain>
    </source>
</reference>
<name>A0AAV5VM19_9BILA</name>
<dbReference type="AlphaFoldDB" id="A0AAV5VM19"/>
<accession>A0AAV5VM19</accession>
<protein>
    <submittedName>
        <fullName evidence="1">Uncharacterized protein</fullName>
    </submittedName>
</protein>
<gene>
    <name evidence="1" type="ORF">PFISCL1PPCAC_11745</name>
    <name evidence="2" type="ORF">PFISCL1PPCAC_28340</name>
</gene>
<organism evidence="1 3">
    <name type="scientific">Pristionchus fissidentatus</name>
    <dbReference type="NCBI Taxonomy" id="1538716"/>
    <lineage>
        <taxon>Eukaryota</taxon>
        <taxon>Metazoa</taxon>
        <taxon>Ecdysozoa</taxon>
        <taxon>Nematoda</taxon>
        <taxon>Chromadorea</taxon>
        <taxon>Rhabditida</taxon>
        <taxon>Rhabditina</taxon>
        <taxon>Diplogasteromorpha</taxon>
        <taxon>Diplogasteroidea</taxon>
        <taxon>Neodiplogasteridae</taxon>
        <taxon>Pristionchus</taxon>
    </lineage>
</organism>
<keyword evidence="3" id="KW-1185">Reference proteome</keyword>
<dbReference type="EMBL" id="BTSY01000025">
    <property type="protein sequence ID" value="GMT37043.1"/>
    <property type="molecule type" value="Genomic_DNA"/>
</dbReference>
<evidence type="ECO:0000313" key="1">
    <source>
        <dbReference type="EMBL" id="GMT20448.1"/>
    </source>
</evidence>
<feature type="non-terminal residue" evidence="1">
    <location>
        <position position="1"/>
    </location>
</feature>
<sequence>DPLIEDRELGNSSVDLTLHPDDSKINIFKSWLLKMPKIKEISVFCETISNSNPDPFDDAFLSHLAKQASILNLNAISGSYSNHGVSSIFEAFRAGSLDRALLMATPESVALFKARNENCRVIFNEESELVVFISKKMLE</sequence>